<dbReference type="Pfam" id="PF00580">
    <property type="entry name" value="UvrD-helicase"/>
    <property type="match status" value="1"/>
</dbReference>
<dbReference type="Gene3D" id="1.10.10.160">
    <property type="match status" value="1"/>
</dbReference>
<dbReference type="PROSITE" id="PS51217">
    <property type="entry name" value="UVRD_HELICASE_CTER"/>
    <property type="match status" value="1"/>
</dbReference>
<reference evidence="19 20" key="1">
    <citation type="submission" date="2024-03" db="EMBL/GenBank/DDBJ databases">
        <title>Actinomycetospora sp. OC33-EN08, a novel actinomycete isolated from wild orchid (Aerides multiflora).</title>
        <authorList>
            <person name="Suriyachadkun C."/>
        </authorList>
    </citation>
    <scope>NUCLEOTIDE SEQUENCE [LARGE SCALE GENOMIC DNA]</scope>
    <source>
        <strain evidence="19 20">OC33-EN08</strain>
    </source>
</reference>
<dbReference type="Gene3D" id="3.90.320.10">
    <property type="match status" value="1"/>
</dbReference>
<dbReference type="InterPro" id="IPR027417">
    <property type="entry name" value="P-loop_NTPase"/>
</dbReference>
<keyword evidence="3 15" id="KW-0547">Nucleotide-binding</keyword>
<protein>
    <recommendedName>
        <fullName evidence="13">DNA 3'-5' helicase</fullName>
        <ecNumber evidence="13">5.6.2.4</ecNumber>
    </recommendedName>
</protein>
<dbReference type="InterPro" id="IPR013986">
    <property type="entry name" value="DExx_box_DNA_helicase_dom_sf"/>
</dbReference>
<evidence type="ECO:0000256" key="13">
    <source>
        <dbReference type="ARBA" id="ARBA00034808"/>
    </source>
</evidence>
<evidence type="ECO:0000256" key="12">
    <source>
        <dbReference type="ARBA" id="ARBA00034617"/>
    </source>
</evidence>
<dbReference type="RefSeq" id="WP_337694183.1">
    <property type="nucleotide sequence ID" value="NZ_JBBEGN010000002.1"/>
</dbReference>
<dbReference type="GO" id="GO:0004386">
    <property type="term" value="F:helicase activity"/>
    <property type="evidence" value="ECO:0007669"/>
    <property type="project" value="UniProtKB-KW"/>
</dbReference>
<evidence type="ECO:0000256" key="10">
    <source>
        <dbReference type="ARBA" id="ARBA00023204"/>
    </source>
</evidence>
<accession>A0ABU8MJT8</accession>
<proteinExistence type="inferred from homology"/>
<evidence type="ECO:0000256" key="2">
    <source>
        <dbReference type="ARBA" id="ARBA00022722"/>
    </source>
</evidence>
<comment type="caution">
    <text evidence="19">The sequence shown here is derived from an EMBL/GenBank/DDBJ whole genome shotgun (WGS) entry which is preliminary data.</text>
</comment>
<evidence type="ECO:0000256" key="4">
    <source>
        <dbReference type="ARBA" id="ARBA00022763"/>
    </source>
</evidence>
<dbReference type="Pfam" id="PF12705">
    <property type="entry name" value="PDDEXK_1"/>
    <property type="match status" value="1"/>
</dbReference>
<evidence type="ECO:0000256" key="11">
    <source>
        <dbReference type="ARBA" id="ARBA00023235"/>
    </source>
</evidence>
<comment type="similarity">
    <text evidence="1">Belongs to the helicase family. UvrD subfamily.</text>
</comment>
<feature type="domain" description="UvrD-like helicase C-terminal" evidence="18">
    <location>
        <begin position="335"/>
        <end position="664"/>
    </location>
</feature>
<keyword evidence="10" id="KW-0234">DNA repair</keyword>
<evidence type="ECO:0000256" key="5">
    <source>
        <dbReference type="ARBA" id="ARBA00022801"/>
    </source>
</evidence>
<organism evidence="19 20">
    <name type="scientific">Actinomycetospora aurantiaca</name>
    <dbReference type="NCBI Taxonomy" id="3129233"/>
    <lineage>
        <taxon>Bacteria</taxon>
        <taxon>Bacillati</taxon>
        <taxon>Actinomycetota</taxon>
        <taxon>Actinomycetes</taxon>
        <taxon>Pseudonocardiales</taxon>
        <taxon>Pseudonocardiaceae</taxon>
        <taxon>Actinomycetospora</taxon>
    </lineage>
</organism>
<dbReference type="InterPro" id="IPR000212">
    <property type="entry name" value="DNA_helicase_UvrD/REP"/>
</dbReference>
<keyword evidence="5 15" id="KW-0378">Hydrolase</keyword>
<keyword evidence="2" id="KW-0540">Nuclease</keyword>
<keyword evidence="11" id="KW-0413">Isomerase</keyword>
<keyword evidence="8 15" id="KW-0067">ATP-binding</keyword>
<feature type="binding site" evidence="15">
    <location>
        <begin position="41"/>
        <end position="48"/>
    </location>
    <ligand>
        <name>ATP</name>
        <dbReference type="ChEBI" id="CHEBI:30616"/>
    </ligand>
</feature>
<evidence type="ECO:0000256" key="15">
    <source>
        <dbReference type="PROSITE-ProRule" id="PRU00560"/>
    </source>
</evidence>
<keyword evidence="4" id="KW-0227">DNA damage</keyword>
<name>A0ABU8MJT8_9PSEU</name>
<dbReference type="SUPFAM" id="SSF52540">
    <property type="entry name" value="P-loop containing nucleoside triphosphate hydrolases"/>
    <property type="match status" value="1"/>
</dbReference>
<comment type="catalytic activity">
    <reaction evidence="12">
        <text>Couples ATP hydrolysis with the unwinding of duplex DNA by translocating in the 3'-5' direction.</text>
        <dbReference type="EC" id="5.6.2.4"/>
    </reaction>
</comment>
<dbReference type="InterPro" id="IPR011604">
    <property type="entry name" value="PDDEXK-like_dom_sf"/>
</dbReference>
<keyword evidence="7" id="KW-0269">Exonuclease</keyword>
<dbReference type="Pfam" id="PF13361">
    <property type="entry name" value="UvrD_C"/>
    <property type="match status" value="1"/>
</dbReference>
<evidence type="ECO:0000256" key="7">
    <source>
        <dbReference type="ARBA" id="ARBA00022839"/>
    </source>
</evidence>
<evidence type="ECO:0000256" key="16">
    <source>
        <dbReference type="SAM" id="MobiDB-lite"/>
    </source>
</evidence>
<evidence type="ECO:0000256" key="9">
    <source>
        <dbReference type="ARBA" id="ARBA00023125"/>
    </source>
</evidence>
<evidence type="ECO:0000256" key="1">
    <source>
        <dbReference type="ARBA" id="ARBA00009922"/>
    </source>
</evidence>
<evidence type="ECO:0000259" key="18">
    <source>
        <dbReference type="PROSITE" id="PS51217"/>
    </source>
</evidence>
<evidence type="ECO:0000256" key="8">
    <source>
        <dbReference type="ARBA" id="ARBA00022840"/>
    </source>
</evidence>
<keyword evidence="20" id="KW-1185">Reference proteome</keyword>
<feature type="domain" description="UvrD-like helicase ATP-binding" evidence="17">
    <location>
        <begin position="20"/>
        <end position="334"/>
    </location>
</feature>
<evidence type="ECO:0000313" key="20">
    <source>
        <dbReference type="Proteomes" id="UP001385809"/>
    </source>
</evidence>
<dbReference type="EC" id="5.6.2.4" evidence="13"/>
<evidence type="ECO:0000256" key="6">
    <source>
        <dbReference type="ARBA" id="ARBA00022806"/>
    </source>
</evidence>
<dbReference type="InterPro" id="IPR038726">
    <property type="entry name" value="PDDEXK_AddAB-type"/>
</dbReference>
<evidence type="ECO:0000256" key="14">
    <source>
        <dbReference type="ARBA" id="ARBA00048988"/>
    </source>
</evidence>
<dbReference type="PANTHER" id="PTHR11070">
    <property type="entry name" value="UVRD / RECB / PCRA DNA HELICASE FAMILY MEMBER"/>
    <property type="match status" value="1"/>
</dbReference>
<evidence type="ECO:0000259" key="17">
    <source>
        <dbReference type="PROSITE" id="PS51198"/>
    </source>
</evidence>
<dbReference type="PANTHER" id="PTHR11070:SF59">
    <property type="entry name" value="DNA 3'-5' HELICASE"/>
    <property type="match status" value="1"/>
</dbReference>
<comment type="catalytic activity">
    <reaction evidence="14">
        <text>ATP + H2O = ADP + phosphate + H(+)</text>
        <dbReference type="Rhea" id="RHEA:13065"/>
        <dbReference type="ChEBI" id="CHEBI:15377"/>
        <dbReference type="ChEBI" id="CHEBI:15378"/>
        <dbReference type="ChEBI" id="CHEBI:30616"/>
        <dbReference type="ChEBI" id="CHEBI:43474"/>
        <dbReference type="ChEBI" id="CHEBI:456216"/>
        <dbReference type="EC" id="5.6.2.4"/>
    </reaction>
</comment>
<dbReference type="InterPro" id="IPR014017">
    <property type="entry name" value="DNA_helicase_UvrD-like_C"/>
</dbReference>
<evidence type="ECO:0000313" key="19">
    <source>
        <dbReference type="EMBL" id="MEJ2867590.1"/>
    </source>
</evidence>
<dbReference type="EMBL" id="JBBEGN010000002">
    <property type="protein sequence ID" value="MEJ2867590.1"/>
    <property type="molecule type" value="Genomic_DNA"/>
</dbReference>
<keyword evidence="6 15" id="KW-0347">Helicase</keyword>
<dbReference type="InterPro" id="IPR014016">
    <property type="entry name" value="UvrD-like_ATP-bd"/>
</dbReference>
<feature type="region of interest" description="Disordered" evidence="16">
    <location>
        <begin position="749"/>
        <end position="769"/>
    </location>
</feature>
<gene>
    <name evidence="19" type="ORF">WCD74_07415</name>
</gene>
<evidence type="ECO:0000256" key="3">
    <source>
        <dbReference type="ARBA" id="ARBA00022741"/>
    </source>
</evidence>
<dbReference type="GO" id="GO:0016787">
    <property type="term" value="F:hydrolase activity"/>
    <property type="evidence" value="ECO:0007669"/>
    <property type="project" value="UniProtKB-KW"/>
</dbReference>
<sequence length="1094" mass="115527">MTVESAPRLLRAATRLPADLLLDDGSRRVLEHRSGFLRVLGGPGTGKTTLLAERVARLLHADPDAASLVLVGDRRSAAALRERISARRRVLAGEAGAGLTAAREPLVRSVHSYAFAVLRRHAARQDQAPPRLLPGAQQDAMVRDLLAGEAEGAGRGSGWPARLAPALEAPAFAAEVRDLLLRAAERGLGPRELRALGKEHDVAVWVAAARFYQTYEEVTLLRAAAGSANPLASAPPLDAAELVAAVLDAFANDPGLLEAERAAVRHLVVDDAHDMDPQQLELARVLGATADGYVLAGDPDSSVLGFRGADPTLLRDADPGGRSTAVLHVDHRGTPAVRDAVARVVEPLRGTGPARTRTGPPGEDPDSGAATVSVFATAGHQAAWVADTLRRAHLVDGVPWSRLAVVVRSVPLSLPPLRRALLAAGVPLAVPADDTPLAALPAVAPLLTLLRAAAAAAVAPPADALDADTALALLVSPLGGAEPLGLRRLRRGLLRLHEGAGDAAERSSTRARGGDRGRSSDELIVDVLVDHLAGRPDRLALLPDTDVAPLRRIVRLLSTAVDAIRAGQSVPDAVWAVWSASGLQRRWAAVSERGGVVGAQADRDLDAVVALVERAGRYTEELPGGTVAGFVAQVDEQRIRSDSLAPRAPDGEAVALLTAHAARGREWDVVVVPDVQEGVWPDLRRRGTLLGVERMIDVLSGVPDDPTLSTRVPLLDEERRLFAVALSRARRSVHVGAVEAEDVTPSRFLDDVAPTAATDDTPRPRSRPRRSLVLAELVGDLRRAVTDADTDPARRARAAAHLARLAEAGVPGADPEEWYGLLDVSTTDPLREAGAPIAVSPSAVETILTCPLRWALQAHGGDDSDSLASVTGSLVHALVQRAAEGAGERELDEALDVAWASVDAGAPWFSRRELANCRSMLRSFLSWRDASRRELTEVAVEESVSARLSDGVGIRGRVDRLEVDDHGRPVIVDVKTGKTPVSAPAALEHPQLAVYQLAVALGAFTERLGGPADSPARSVPGGARLIYLQRDGGEAKSRAQPPLDDEGVEHWREQVATAARLTAGPRFVGQENDACPRCPVRTACPVHSSGRQVP</sequence>
<dbReference type="Gene3D" id="3.40.50.300">
    <property type="entry name" value="P-loop containing nucleotide triphosphate hydrolases"/>
    <property type="match status" value="2"/>
</dbReference>
<dbReference type="Gene3D" id="1.10.486.10">
    <property type="entry name" value="PCRA, domain 4"/>
    <property type="match status" value="1"/>
</dbReference>
<keyword evidence="9" id="KW-0238">DNA-binding</keyword>
<dbReference type="PROSITE" id="PS51198">
    <property type="entry name" value="UVRD_HELICASE_ATP_BIND"/>
    <property type="match status" value="1"/>
</dbReference>
<dbReference type="Proteomes" id="UP001385809">
    <property type="component" value="Unassembled WGS sequence"/>
</dbReference>